<comment type="caution">
    <text evidence="9">The sequence shown here is derived from an EMBL/GenBank/DDBJ whole genome shotgun (WGS) entry which is preliminary data.</text>
</comment>
<dbReference type="Pfam" id="PF14416">
    <property type="entry name" value="PMR5N"/>
    <property type="match status" value="1"/>
</dbReference>
<dbReference type="Pfam" id="PF13839">
    <property type="entry name" value="PC-Esterase"/>
    <property type="match status" value="1"/>
</dbReference>
<dbReference type="OrthoDB" id="630188at2759"/>
<reference evidence="10" key="1">
    <citation type="journal article" date="2020" name="Nat. Commun.">
        <title>Genome sequence of the cluster root forming white lupin.</title>
        <authorList>
            <person name="Hufnagel B."/>
            <person name="Marques A."/>
            <person name="Soriano A."/>
            <person name="Marques L."/>
            <person name="Divol F."/>
            <person name="Doumas P."/>
            <person name="Sallet E."/>
            <person name="Mancinotti D."/>
            <person name="Carrere S."/>
            <person name="Marande W."/>
            <person name="Arribat S."/>
            <person name="Keller J."/>
            <person name="Huneau C."/>
            <person name="Blein T."/>
            <person name="Aime D."/>
            <person name="Laguerre M."/>
            <person name="Taylor J."/>
            <person name="Schubert V."/>
            <person name="Nelson M."/>
            <person name="Geu-Flores F."/>
            <person name="Crespi M."/>
            <person name="Gallardo-Guerrero K."/>
            <person name="Delaux P.-M."/>
            <person name="Salse J."/>
            <person name="Berges H."/>
            <person name="Guyot R."/>
            <person name="Gouzy J."/>
            <person name="Peret B."/>
        </authorList>
    </citation>
    <scope>NUCLEOTIDE SEQUENCE [LARGE SCALE GENOMIC DNA]</scope>
    <source>
        <strain evidence="10">cv. Amiga</strain>
    </source>
</reference>
<dbReference type="InterPro" id="IPR026057">
    <property type="entry name" value="TBL_C"/>
</dbReference>
<keyword evidence="3" id="KW-0812">Transmembrane</keyword>
<feature type="domain" description="Trichome birefringence-like C-terminal" evidence="7">
    <location>
        <begin position="106"/>
        <end position="398"/>
    </location>
</feature>
<dbReference type="PANTHER" id="PTHR32285">
    <property type="entry name" value="PROTEIN TRICHOME BIREFRINGENCE-LIKE 9-RELATED"/>
    <property type="match status" value="1"/>
</dbReference>
<keyword evidence="6" id="KW-0472">Membrane</keyword>
<evidence type="ECO:0000256" key="4">
    <source>
        <dbReference type="ARBA" id="ARBA00022968"/>
    </source>
</evidence>
<dbReference type="Proteomes" id="UP000447434">
    <property type="component" value="Chromosome 18"/>
</dbReference>
<evidence type="ECO:0000256" key="5">
    <source>
        <dbReference type="ARBA" id="ARBA00022989"/>
    </source>
</evidence>
<comment type="subcellular location">
    <subcellularLocation>
        <location evidence="1">Membrane</location>
        <topology evidence="1">Single-pass membrane protein</topology>
    </subcellularLocation>
</comment>
<evidence type="ECO:0000256" key="6">
    <source>
        <dbReference type="ARBA" id="ARBA00023136"/>
    </source>
</evidence>
<keyword evidence="10" id="KW-1185">Reference proteome</keyword>
<dbReference type="GO" id="GO:0016413">
    <property type="term" value="F:O-acetyltransferase activity"/>
    <property type="evidence" value="ECO:0007669"/>
    <property type="project" value="InterPro"/>
</dbReference>
<proteinExistence type="inferred from homology"/>
<dbReference type="PANTHER" id="PTHR32285:SF250">
    <property type="entry name" value="PMR5_CAS1P GDSL_SGNH-LIKE ACYL-ESTERASE FAMILY PROTEIN"/>
    <property type="match status" value="1"/>
</dbReference>
<protein>
    <submittedName>
        <fullName evidence="9">Putative PMR5 domain, PC-Esterase</fullName>
    </submittedName>
</protein>
<dbReference type="EMBL" id="WOCE01000018">
    <property type="protein sequence ID" value="KAE9594507.1"/>
    <property type="molecule type" value="Genomic_DNA"/>
</dbReference>
<evidence type="ECO:0000313" key="9">
    <source>
        <dbReference type="EMBL" id="KAE9594507.1"/>
    </source>
</evidence>
<evidence type="ECO:0000256" key="1">
    <source>
        <dbReference type="ARBA" id="ARBA00004167"/>
    </source>
</evidence>
<gene>
    <name evidence="9" type="ORF">Lalb_Chr18g0054521</name>
</gene>
<dbReference type="GO" id="GO:0005794">
    <property type="term" value="C:Golgi apparatus"/>
    <property type="evidence" value="ECO:0007669"/>
    <property type="project" value="TreeGrafter"/>
</dbReference>
<comment type="similarity">
    <text evidence="2">Belongs to the PC-esterase family. TBL subfamily.</text>
</comment>
<evidence type="ECO:0000256" key="2">
    <source>
        <dbReference type="ARBA" id="ARBA00007727"/>
    </source>
</evidence>
<dbReference type="InterPro" id="IPR029962">
    <property type="entry name" value="TBL"/>
</dbReference>
<evidence type="ECO:0000259" key="7">
    <source>
        <dbReference type="Pfam" id="PF13839"/>
    </source>
</evidence>
<keyword evidence="5" id="KW-1133">Transmembrane helix</keyword>
<evidence type="ECO:0000259" key="8">
    <source>
        <dbReference type="Pfam" id="PF14416"/>
    </source>
</evidence>
<keyword evidence="4" id="KW-0735">Signal-anchor</keyword>
<name>A0A6A5P1R9_LUPAL</name>
<evidence type="ECO:0000256" key="3">
    <source>
        <dbReference type="ARBA" id="ARBA00022692"/>
    </source>
</evidence>
<organism evidence="9 10">
    <name type="scientific">Lupinus albus</name>
    <name type="common">White lupine</name>
    <name type="synonym">Lupinus termis</name>
    <dbReference type="NCBI Taxonomy" id="3870"/>
    <lineage>
        <taxon>Eukaryota</taxon>
        <taxon>Viridiplantae</taxon>
        <taxon>Streptophyta</taxon>
        <taxon>Embryophyta</taxon>
        <taxon>Tracheophyta</taxon>
        <taxon>Spermatophyta</taxon>
        <taxon>Magnoliopsida</taxon>
        <taxon>eudicotyledons</taxon>
        <taxon>Gunneridae</taxon>
        <taxon>Pentapetalae</taxon>
        <taxon>rosids</taxon>
        <taxon>fabids</taxon>
        <taxon>Fabales</taxon>
        <taxon>Fabaceae</taxon>
        <taxon>Papilionoideae</taxon>
        <taxon>50 kb inversion clade</taxon>
        <taxon>genistoids sensu lato</taxon>
        <taxon>core genistoids</taxon>
        <taxon>Genisteae</taxon>
        <taxon>Lupinus</taxon>
    </lineage>
</organism>
<feature type="domain" description="Trichome birefringence-like N-terminal" evidence="8">
    <location>
        <begin position="53"/>
        <end position="105"/>
    </location>
</feature>
<dbReference type="AlphaFoldDB" id="A0A6A5P1R9"/>
<dbReference type="InterPro" id="IPR025846">
    <property type="entry name" value="TBL_N"/>
</dbReference>
<accession>A0A6A5P1R9</accession>
<evidence type="ECO:0000313" key="10">
    <source>
        <dbReference type="Proteomes" id="UP000447434"/>
    </source>
</evidence>
<sequence length="411" mass="47830">MGIISEAKIPKGVLLVPLSLLIILLLLPQIINLTQSSSKIIYGSSFETTERSRCNIFSGQWVPYPKESYYNNDTCPFILDQLNCLSSGRPDKEFMKLRWKPNECELPQFDATQFMKIVKGKSLAFVGDSIGRNQMESLICLINSVAHPEDVTAKRKYMDENYFRWWFSAEYNFTIAILWSPFLVKATDSDPKDFSFNSLMNLYLDEADKAWTSQLENFDYVIISTGQWFYRPMLFYENGQFVGFQKGSENNITDLNFYGYKKAFETTFKAIRDVKGFKGSTYLVTHSPKHFENGEWYEGGACDKTKPFTKEERSVYKYRDTLKSFYQIQVEEFEVAEKEARKKGLHFGLIDITEAMTTRSDAHPSRYGHTFNKNKKVNDCVHWCLPGPIDTWNEFLLYMMKLESVKSYHLI</sequence>
<dbReference type="GO" id="GO:0016020">
    <property type="term" value="C:membrane"/>
    <property type="evidence" value="ECO:0007669"/>
    <property type="project" value="UniProtKB-SubCell"/>
</dbReference>